<dbReference type="PANTHER" id="PTHR42698">
    <property type="entry name" value="GTPASE ERA"/>
    <property type="match status" value="1"/>
</dbReference>
<dbReference type="Gene3D" id="3.30.300.20">
    <property type="match status" value="1"/>
</dbReference>
<name>X0SWS3_9ZZZZ</name>
<dbReference type="EMBL" id="BARS01000637">
    <property type="protein sequence ID" value="GAF80372.1"/>
    <property type="molecule type" value="Genomic_DNA"/>
</dbReference>
<dbReference type="AlphaFoldDB" id="X0SWS3"/>
<dbReference type="InterPro" id="IPR027417">
    <property type="entry name" value="P-loop_NTPase"/>
</dbReference>
<keyword evidence="4" id="KW-0342">GTP-binding</keyword>
<dbReference type="GO" id="GO:0043024">
    <property type="term" value="F:ribosomal small subunit binding"/>
    <property type="evidence" value="ECO:0007669"/>
    <property type="project" value="TreeGrafter"/>
</dbReference>
<dbReference type="Pfam" id="PF01926">
    <property type="entry name" value="MMR_HSR1"/>
    <property type="match status" value="1"/>
</dbReference>
<feature type="domain" description="Era-type G" evidence="6">
    <location>
        <begin position="26"/>
        <end position="195"/>
    </location>
</feature>
<sequence length="319" mass="36633">SKVLDSELWLLALRFKFLAIMKNNFKAGFVTLIGKPNVGKSTLINQLIGEKIAIVSPRPQTTRNIIKGIVTFDEAQVIFLDTPGIISLNKTRTLVDRHIVGEALKSLEGTDIVAIMVEPFSIYEEDRFVLEKLKKLNKPAFLIINKIDKIKESQLEPLKKNYLDLFLFNRIIPVSAKKGTNLSILMGEIIQHLPYHPIYYPGDFTTDQPERILVSELVREKIFILTRAEIPYSTMVKVSQFEEREEGPIYIRVVIYVEQKSQKGILIGNSGKMIKKIGSLARKEIEKRLGCHVYLDLWVGVKKNWRRQKKSFKEMGYTL</sequence>
<keyword evidence="2" id="KW-0547">Nucleotide-binding</keyword>
<dbReference type="NCBIfam" id="TIGR00231">
    <property type="entry name" value="small_GTP"/>
    <property type="match status" value="1"/>
</dbReference>
<protein>
    <recommendedName>
        <fullName evidence="8">Era-type G domain-containing protein</fullName>
    </recommendedName>
</protein>
<dbReference type="HAMAP" id="MF_00367">
    <property type="entry name" value="GTPase_Era"/>
    <property type="match status" value="1"/>
</dbReference>
<dbReference type="CDD" id="cd04163">
    <property type="entry name" value="Era"/>
    <property type="match status" value="1"/>
</dbReference>
<dbReference type="InterPro" id="IPR005662">
    <property type="entry name" value="GTPase_Era-like"/>
</dbReference>
<dbReference type="InterPro" id="IPR004044">
    <property type="entry name" value="KH_dom_type_2"/>
</dbReference>
<dbReference type="FunFam" id="3.30.300.20:FF:000003">
    <property type="entry name" value="GTPase Era"/>
    <property type="match status" value="1"/>
</dbReference>
<evidence type="ECO:0000259" key="6">
    <source>
        <dbReference type="PROSITE" id="PS51713"/>
    </source>
</evidence>
<evidence type="ECO:0008006" key="8">
    <source>
        <dbReference type="Google" id="ProtNLM"/>
    </source>
</evidence>
<feature type="non-terminal residue" evidence="7">
    <location>
        <position position="1"/>
    </location>
</feature>
<dbReference type="NCBIfam" id="NF000908">
    <property type="entry name" value="PRK00089.1"/>
    <property type="match status" value="1"/>
</dbReference>
<keyword evidence="3" id="KW-0694">RNA-binding</keyword>
<dbReference type="PROSITE" id="PS50823">
    <property type="entry name" value="KH_TYPE_2"/>
    <property type="match status" value="1"/>
</dbReference>
<dbReference type="Pfam" id="PF07650">
    <property type="entry name" value="KH_2"/>
    <property type="match status" value="1"/>
</dbReference>
<dbReference type="Gene3D" id="3.40.50.300">
    <property type="entry name" value="P-loop containing nucleotide triphosphate hydrolases"/>
    <property type="match status" value="1"/>
</dbReference>
<dbReference type="SUPFAM" id="SSF54814">
    <property type="entry name" value="Prokaryotic type KH domain (KH-domain type II)"/>
    <property type="match status" value="1"/>
</dbReference>
<dbReference type="GO" id="GO:0005829">
    <property type="term" value="C:cytosol"/>
    <property type="evidence" value="ECO:0007669"/>
    <property type="project" value="TreeGrafter"/>
</dbReference>
<dbReference type="GO" id="GO:0000028">
    <property type="term" value="P:ribosomal small subunit assembly"/>
    <property type="evidence" value="ECO:0007669"/>
    <property type="project" value="TreeGrafter"/>
</dbReference>
<evidence type="ECO:0000259" key="5">
    <source>
        <dbReference type="PROSITE" id="PS50823"/>
    </source>
</evidence>
<accession>X0SWS3</accession>
<evidence type="ECO:0000256" key="1">
    <source>
        <dbReference type="ARBA" id="ARBA00007921"/>
    </source>
</evidence>
<comment type="caution">
    <text evidence="7">The sequence shown here is derived from an EMBL/GenBank/DDBJ whole genome shotgun (WGS) entry which is preliminary data.</text>
</comment>
<comment type="similarity">
    <text evidence="1">Belongs to the TRAFAC class TrmE-Era-EngA-EngB-Septin-like GTPase superfamily. Era GTPase family.</text>
</comment>
<evidence type="ECO:0000256" key="4">
    <source>
        <dbReference type="ARBA" id="ARBA00023134"/>
    </source>
</evidence>
<dbReference type="GO" id="GO:0019843">
    <property type="term" value="F:rRNA binding"/>
    <property type="evidence" value="ECO:0007669"/>
    <property type="project" value="TreeGrafter"/>
</dbReference>
<dbReference type="InterPro" id="IPR005225">
    <property type="entry name" value="Small_GTP-bd"/>
</dbReference>
<dbReference type="InterPro" id="IPR015946">
    <property type="entry name" value="KH_dom-like_a/b"/>
</dbReference>
<dbReference type="NCBIfam" id="TIGR00436">
    <property type="entry name" value="era"/>
    <property type="match status" value="1"/>
</dbReference>
<feature type="domain" description="KH type-2" evidence="5">
    <location>
        <begin position="226"/>
        <end position="303"/>
    </location>
</feature>
<proteinExistence type="inferred from homology"/>
<dbReference type="PRINTS" id="PR00326">
    <property type="entry name" value="GTP1OBG"/>
</dbReference>
<evidence type="ECO:0000256" key="2">
    <source>
        <dbReference type="ARBA" id="ARBA00022741"/>
    </source>
</evidence>
<dbReference type="SUPFAM" id="SSF52540">
    <property type="entry name" value="P-loop containing nucleoside triphosphate hydrolases"/>
    <property type="match status" value="1"/>
</dbReference>
<reference evidence="7" key="1">
    <citation type="journal article" date="2014" name="Front. Microbiol.">
        <title>High frequency of phylogenetically diverse reductive dehalogenase-homologous genes in deep subseafloor sedimentary metagenomes.</title>
        <authorList>
            <person name="Kawai M."/>
            <person name="Futagami T."/>
            <person name="Toyoda A."/>
            <person name="Takaki Y."/>
            <person name="Nishi S."/>
            <person name="Hori S."/>
            <person name="Arai W."/>
            <person name="Tsubouchi T."/>
            <person name="Morono Y."/>
            <person name="Uchiyama I."/>
            <person name="Ito T."/>
            <person name="Fujiyama A."/>
            <person name="Inagaki F."/>
            <person name="Takami H."/>
        </authorList>
    </citation>
    <scope>NUCLEOTIDE SEQUENCE</scope>
    <source>
        <strain evidence="7">Expedition CK06-06</strain>
    </source>
</reference>
<dbReference type="PROSITE" id="PS51713">
    <property type="entry name" value="G_ERA"/>
    <property type="match status" value="1"/>
</dbReference>
<dbReference type="InterPro" id="IPR030388">
    <property type="entry name" value="G_ERA_dom"/>
</dbReference>
<dbReference type="PANTHER" id="PTHR42698:SF1">
    <property type="entry name" value="GTPASE ERA, MITOCHONDRIAL"/>
    <property type="match status" value="1"/>
</dbReference>
<dbReference type="GO" id="GO:0005525">
    <property type="term" value="F:GTP binding"/>
    <property type="evidence" value="ECO:0007669"/>
    <property type="project" value="UniProtKB-KW"/>
</dbReference>
<organism evidence="7">
    <name type="scientific">marine sediment metagenome</name>
    <dbReference type="NCBI Taxonomy" id="412755"/>
    <lineage>
        <taxon>unclassified sequences</taxon>
        <taxon>metagenomes</taxon>
        <taxon>ecological metagenomes</taxon>
    </lineage>
</organism>
<evidence type="ECO:0000256" key="3">
    <source>
        <dbReference type="ARBA" id="ARBA00022884"/>
    </source>
</evidence>
<gene>
    <name evidence="7" type="ORF">S01H1_01466</name>
</gene>
<dbReference type="InterPro" id="IPR006073">
    <property type="entry name" value="GTP-bd"/>
</dbReference>
<evidence type="ECO:0000313" key="7">
    <source>
        <dbReference type="EMBL" id="GAF80372.1"/>
    </source>
</evidence>
<dbReference type="InterPro" id="IPR009019">
    <property type="entry name" value="KH_sf_prok-type"/>
</dbReference>
<dbReference type="CDD" id="cd22534">
    <property type="entry name" value="KH-II_Era"/>
    <property type="match status" value="1"/>
</dbReference>